<gene>
    <name evidence="5" type="ORF">CYFUS_007203</name>
</gene>
<dbReference type="SMART" id="SM01008">
    <property type="entry name" value="Ald_Xan_dh_C"/>
    <property type="match status" value="1"/>
</dbReference>
<evidence type="ECO:0000313" key="6">
    <source>
        <dbReference type="Proteomes" id="UP000217257"/>
    </source>
</evidence>
<dbReference type="InterPro" id="IPR016208">
    <property type="entry name" value="Ald_Oxase/xanthine_DH-like"/>
</dbReference>
<dbReference type="EMBL" id="CP022098">
    <property type="protein sequence ID" value="ATB41733.1"/>
    <property type="molecule type" value="Genomic_DNA"/>
</dbReference>
<feature type="region of interest" description="Disordered" evidence="3">
    <location>
        <begin position="1"/>
        <end position="73"/>
    </location>
</feature>
<evidence type="ECO:0000256" key="3">
    <source>
        <dbReference type="SAM" id="MobiDB-lite"/>
    </source>
</evidence>
<dbReference type="InterPro" id="IPR036856">
    <property type="entry name" value="Ald_Oxase/Xan_DH_a/b_sf"/>
</dbReference>
<protein>
    <submittedName>
        <fullName evidence="5">Oxidoreductase</fullName>
    </submittedName>
</protein>
<dbReference type="Pfam" id="PF02738">
    <property type="entry name" value="MoCoBD_1"/>
    <property type="match status" value="1"/>
</dbReference>
<proteinExistence type="predicted"/>
<keyword evidence="2" id="KW-0560">Oxidoreductase</keyword>
<dbReference type="KEGG" id="cfus:CYFUS_007203"/>
<dbReference type="Gene3D" id="3.30.365.10">
    <property type="entry name" value="Aldehyde oxidase/xanthine dehydrogenase, molybdopterin binding domain"/>
    <property type="match status" value="4"/>
</dbReference>
<evidence type="ECO:0000256" key="1">
    <source>
        <dbReference type="ARBA" id="ARBA00022505"/>
    </source>
</evidence>
<dbReference type="GO" id="GO:0016491">
    <property type="term" value="F:oxidoreductase activity"/>
    <property type="evidence" value="ECO:0007669"/>
    <property type="project" value="UniProtKB-KW"/>
</dbReference>
<evidence type="ECO:0000256" key="2">
    <source>
        <dbReference type="ARBA" id="ARBA00023002"/>
    </source>
</evidence>
<dbReference type="RefSeq" id="WP_232537009.1">
    <property type="nucleotide sequence ID" value="NZ_CP022098.1"/>
</dbReference>
<name>A0A250JDM8_9BACT</name>
<feature type="domain" description="Aldehyde oxidase/xanthine dehydrogenase a/b hammerhead" evidence="4">
    <location>
        <begin position="90"/>
        <end position="195"/>
    </location>
</feature>
<dbReference type="InterPro" id="IPR037165">
    <property type="entry name" value="AldOxase/xan_DH_Mopterin-bd_sf"/>
</dbReference>
<dbReference type="Proteomes" id="UP000217257">
    <property type="component" value="Chromosome"/>
</dbReference>
<dbReference type="Gene3D" id="3.90.1170.50">
    <property type="entry name" value="Aldehyde oxidase/xanthine dehydrogenase, a/b hammerhead"/>
    <property type="match status" value="1"/>
</dbReference>
<dbReference type="PANTHER" id="PTHR11908:SF132">
    <property type="entry name" value="ALDEHYDE OXIDASE 1-RELATED"/>
    <property type="match status" value="1"/>
</dbReference>
<dbReference type="PANTHER" id="PTHR11908">
    <property type="entry name" value="XANTHINE DEHYDROGENASE"/>
    <property type="match status" value="1"/>
</dbReference>
<accession>A0A250JDM8</accession>
<organism evidence="5 6">
    <name type="scientific">Cystobacter fuscus</name>
    <dbReference type="NCBI Taxonomy" id="43"/>
    <lineage>
        <taxon>Bacteria</taxon>
        <taxon>Pseudomonadati</taxon>
        <taxon>Myxococcota</taxon>
        <taxon>Myxococcia</taxon>
        <taxon>Myxococcales</taxon>
        <taxon>Cystobacterineae</taxon>
        <taxon>Archangiaceae</taxon>
        <taxon>Cystobacter</taxon>
    </lineage>
</organism>
<evidence type="ECO:0000313" key="5">
    <source>
        <dbReference type="EMBL" id="ATB41733.1"/>
    </source>
</evidence>
<dbReference type="Pfam" id="PF01315">
    <property type="entry name" value="Ald_Xan_dh_C"/>
    <property type="match status" value="1"/>
</dbReference>
<keyword evidence="1" id="KW-0500">Molybdenum</keyword>
<feature type="compositionally biased region" description="Polar residues" evidence="3">
    <location>
        <begin position="7"/>
        <end position="18"/>
    </location>
</feature>
<feature type="region of interest" description="Disordered" evidence="3">
    <location>
        <begin position="571"/>
        <end position="592"/>
    </location>
</feature>
<evidence type="ECO:0000259" key="4">
    <source>
        <dbReference type="SMART" id="SM01008"/>
    </source>
</evidence>
<dbReference type="InterPro" id="IPR000674">
    <property type="entry name" value="Ald_Oxase/Xan_DH_a/b"/>
</dbReference>
<dbReference type="AlphaFoldDB" id="A0A250JDM8"/>
<feature type="compositionally biased region" description="Low complexity" evidence="3">
    <location>
        <begin position="19"/>
        <end position="28"/>
    </location>
</feature>
<reference evidence="5 6" key="1">
    <citation type="submission" date="2017-06" db="EMBL/GenBank/DDBJ databases">
        <title>Sequencing and comparative analysis of myxobacterial genomes.</title>
        <authorList>
            <person name="Rupp O."/>
            <person name="Goesmann A."/>
            <person name="Sogaard-Andersen L."/>
        </authorList>
    </citation>
    <scope>NUCLEOTIDE SEQUENCE [LARGE SCALE GENOMIC DNA]</scope>
    <source>
        <strain evidence="5 6">DSM 52655</strain>
    </source>
</reference>
<dbReference type="InterPro" id="IPR046867">
    <property type="entry name" value="AldOxase/xan_DH_MoCoBD2"/>
</dbReference>
<feature type="region of interest" description="Disordered" evidence="3">
    <location>
        <begin position="209"/>
        <end position="256"/>
    </location>
</feature>
<dbReference type="Pfam" id="PF20256">
    <property type="entry name" value="MoCoBD_2"/>
    <property type="match status" value="1"/>
</dbReference>
<sequence length="826" mass="88105">MQDVKDTTGTQGAGSSAEGQKAPQAGPQKAPPPNPGPSRQQALSYGIVGQGLKEVTRRVPEDEPPPLPENAKLKSIGKPVSRLDGIEKVTGRARYTFDVQLPGMLWGKWVVSPLPHARIKSIDTSAAERAPGVRAVHVLELLLSTARLRDPKAEKGNRYPTVRYAGQPIAAVAADNPRAAEAAARLIKVEYEPQAHVTGIEEAMKENAPRVYPGPTEQPATAGGGGAPPGLPQNGNVRGPDTKPRGMGPRGDVAQGFRESDVVVEAEYRTQVQTHVPMEPHGLVADWRDEGLTLYASTQYIGSVRDEAAEHFDLPKSKVRVISDFTGGGFGAKYGIGNFGLLAIHLSRKARAPVRMILDRRDEHVSGGNRPNSIQRLKLGAKRDGTLVALQLQAYGSGGVAGGAGVGFAHGTLYACPNVHVEQYDVFTNTGPCAAFRAPGQAQGMFGLEQAVDELAEKLGMDPLALREKIDISGTDDCLARAHERRVGAERFGWNKRRPAGSDKGAIKRGMGVAQSQWLYLVHRNAACEVRVMGDGSVEAFSSTQDIGTGTRTILAQVVAEEFGLRPEEVGSHIGDSRYPGGPASGGSRVTSSLTPAARNAAWRCARDLATRLAPVLDTNADDIVFAAGKVMVKGKPASAMPFREAVKKARFQEISHRAERRDDYEGYMAVTPDMSISRHGIGGVQFAEVEVDTETGIVKVVRMVAVHDCGRPINPKLTESQIFGGVIQGVSYALYEERHLDAASGHQLNANVDQYKIVGSREVPSIEVILLEQLGAQSSTDARGVAEPANVATAAAVANAFYNATGKRIRTLPMTPANVLAALRA</sequence>
<dbReference type="GO" id="GO:0005506">
    <property type="term" value="F:iron ion binding"/>
    <property type="evidence" value="ECO:0007669"/>
    <property type="project" value="InterPro"/>
</dbReference>
<dbReference type="SUPFAM" id="SSF56003">
    <property type="entry name" value="Molybdenum cofactor-binding domain"/>
    <property type="match status" value="1"/>
</dbReference>
<dbReference type="SUPFAM" id="SSF54665">
    <property type="entry name" value="CO dehydrogenase molybdoprotein N-domain-like"/>
    <property type="match status" value="1"/>
</dbReference>
<dbReference type="InterPro" id="IPR008274">
    <property type="entry name" value="AldOxase/xan_DH_MoCoBD1"/>
</dbReference>